<feature type="transmembrane region" description="Helical" evidence="6">
    <location>
        <begin position="148"/>
        <end position="175"/>
    </location>
</feature>
<protein>
    <recommendedName>
        <fullName evidence="7">Yip1 domain-containing protein</fullName>
    </recommendedName>
</protein>
<dbReference type="AlphaFoldDB" id="A0A7R6PFJ3"/>
<reference evidence="8 9" key="1">
    <citation type="journal article" date="2012" name="Extremophiles">
        <title>Thermotomaculum hydrothermale gen. nov., sp. nov., a novel heterotrophic thermophile within the phylum Acidobacteria from a deep-sea hydrothermal vent chimney in the Southern Okinawa Trough.</title>
        <authorList>
            <person name="Izumi H."/>
            <person name="Nunoura T."/>
            <person name="Miyazaki M."/>
            <person name="Mino S."/>
            <person name="Toki T."/>
            <person name="Takai K."/>
            <person name="Sako Y."/>
            <person name="Sawabe T."/>
            <person name="Nakagawa S."/>
        </authorList>
    </citation>
    <scope>NUCLEOTIDE SEQUENCE [LARGE SCALE GENOMIC DNA]</scope>
    <source>
        <strain evidence="8 9">AC55</strain>
    </source>
</reference>
<feature type="transmembrane region" description="Helical" evidence="6">
    <location>
        <begin position="240"/>
        <end position="270"/>
    </location>
</feature>
<feature type="region of interest" description="Disordered" evidence="5">
    <location>
        <begin position="32"/>
        <end position="55"/>
    </location>
</feature>
<evidence type="ECO:0000256" key="4">
    <source>
        <dbReference type="ARBA" id="ARBA00023136"/>
    </source>
</evidence>
<proteinExistence type="predicted"/>
<evidence type="ECO:0000256" key="5">
    <source>
        <dbReference type="SAM" id="MobiDB-lite"/>
    </source>
</evidence>
<evidence type="ECO:0000256" key="3">
    <source>
        <dbReference type="ARBA" id="ARBA00022989"/>
    </source>
</evidence>
<name>A0A7R6PFJ3_9BACT</name>
<dbReference type="KEGG" id="thyd:TTHT_1292"/>
<feature type="compositionally biased region" description="Pro residues" evidence="5">
    <location>
        <begin position="39"/>
        <end position="52"/>
    </location>
</feature>
<dbReference type="RefSeq" id="WP_201329016.1">
    <property type="nucleotide sequence ID" value="NZ_AP017470.1"/>
</dbReference>
<dbReference type="Proteomes" id="UP000595564">
    <property type="component" value="Chromosome"/>
</dbReference>
<accession>A0A7R6PFJ3</accession>
<evidence type="ECO:0000259" key="7">
    <source>
        <dbReference type="Pfam" id="PF04893"/>
    </source>
</evidence>
<keyword evidence="4 6" id="KW-0472">Membrane</keyword>
<dbReference type="GO" id="GO:0016020">
    <property type="term" value="C:membrane"/>
    <property type="evidence" value="ECO:0007669"/>
    <property type="project" value="UniProtKB-SubCell"/>
</dbReference>
<evidence type="ECO:0000256" key="1">
    <source>
        <dbReference type="ARBA" id="ARBA00004141"/>
    </source>
</evidence>
<sequence length="274" mass="29632">MIKCPNCGFSLNGDEAKCPNCGYVLKKEETDSGEVMNQTPPPPSVPQTPPESTPSYSKMAIPFADSSLPFFDRLVSTVKLVLFSPREFFANYDFKAQIGAGILFALIMGFVSGIFSFIYNLVFRSSLYSMLAQWGNIPAKEMQMQSMFAVFGGVLGIFLIPIGVIIGLFIMAGIYHLLLMIVNGAKNGFESTVNVVAYTSAVMLFAIVPFCGGLLGWIYRIILNIMGLAEVHETTTGKATFAVLLPYIFCCLCFVIYIVAILGVVGMAAAGGGH</sequence>
<comment type="subcellular location">
    <subcellularLocation>
        <location evidence="1">Membrane</location>
        <topology evidence="1">Multi-pass membrane protein</topology>
    </subcellularLocation>
</comment>
<keyword evidence="2 6" id="KW-0812">Transmembrane</keyword>
<feature type="transmembrane region" description="Helical" evidence="6">
    <location>
        <begin position="195"/>
        <end position="219"/>
    </location>
</feature>
<dbReference type="EMBL" id="AP017470">
    <property type="protein sequence ID" value="BBB32809.1"/>
    <property type="molecule type" value="Genomic_DNA"/>
</dbReference>
<evidence type="ECO:0000313" key="8">
    <source>
        <dbReference type="EMBL" id="BBB32809.1"/>
    </source>
</evidence>
<evidence type="ECO:0000256" key="6">
    <source>
        <dbReference type="SAM" id="Phobius"/>
    </source>
</evidence>
<keyword evidence="3 6" id="KW-1133">Transmembrane helix</keyword>
<feature type="domain" description="Yip1" evidence="7">
    <location>
        <begin position="80"/>
        <end position="257"/>
    </location>
</feature>
<dbReference type="Pfam" id="PF04893">
    <property type="entry name" value="Yip1"/>
    <property type="match status" value="1"/>
</dbReference>
<feature type="transmembrane region" description="Helical" evidence="6">
    <location>
        <begin position="98"/>
        <end position="122"/>
    </location>
</feature>
<dbReference type="InterPro" id="IPR006977">
    <property type="entry name" value="Yip1_dom"/>
</dbReference>
<keyword evidence="9" id="KW-1185">Reference proteome</keyword>
<organism evidence="8 9">
    <name type="scientific">Thermotomaculum hydrothermale</name>
    <dbReference type="NCBI Taxonomy" id="981385"/>
    <lineage>
        <taxon>Bacteria</taxon>
        <taxon>Pseudomonadati</taxon>
        <taxon>Acidobacteriota</taxon>
        <taxon>Holophagae</taxon>
        <taxon>Thermotomaculales</taxon>
        <taxon>Thermotomaculaceae</taxon>
        <taxon>Thermotomaculum</taxon>
    </lineage>
</organism>
<evidence type="ECO:0000256" key="2">
    <source>
        <dbReference type="ARBA" id="ARBA00022692"/>
    </source>
</evidence>
<evidence type="ECO:0000313" key="9">
    <source>
        <dbReference type="Proteomes" id="UP000595564"/>
    </source>
</evidence>
<gene>
    <name evidence="8" type="ORF">TTHT_1292</name>
</gene>